<dbReference type="AlphaFoldDB" id="A0A399DZ70"/>
<accession>A0A399DZ70</accession>
<keyword evidence="2" id="KW-1185">Reference proteome</keyword>
<protein>
    <submittedName>
        <fullName evidence="1">Uncharacterized protein</fullName>
    </submittedName>
</protein>
<proteinExistence type="predicted"/>
<reference evidence="1 2" key="1">
    <citation type="submission" date="2018-08" db="EMBL/GenBank/DDBJ databases">
        <title>Meiothermus terrae DSM 26712 genome sequencing project.</title>
        <authorList>
            <person name="Da Costa M.S."/>
            <person name="Albuquerque L."/>
            <person name="Raposo P."/>
            <person name="Froufe H.J.C."/>
            <person name="Barroso C.S."/>
            <person name="Egas C."/>
        </authorList>
    </citation>
    <scope>NUCLEOTIDE SEQUENCE [LARGE SCALE GENOMIC DNA]</scope>
    <source>
        <strain evidence="1 2">DSM 26712</strain>
    </source>
</reference>
<dbReference type="EMBL" id="QXDL01000296">
    <property type="protein sequence ID" value="RIH77136.1"/>
    <property type="molecule type" value="Genomic_DNA"/>
</dbReference>
<dbReference type="Proteomes" id="UP000265715">
    <property type="component" value="Unassembled WGS sequence"/>
</dbReference>
<dbReference type="RefSeq" id="WP_027893518.1">
    <property type="nucleotide sequence ID" value="NZ_QXDL01000296.1"/>
</dbReference>
<organism evidence="1 2">
    <name type="scientific">Calidithermus terrae</name>
    <dbReference type="NCBI Taxonomy" id="1408545"/>
    <lineage>
        <taxon>Bacteria</taxon>
        <taxon>Thermotogati</taxon>
        <taxon>Deinococcota</taxon>
        <taxon>Deinococci</taxon>
        <taxon>Thermales</taxon>
        <taxon>Thermaceae</taxon>
        <taxon>Calidithermus</taxon>
    </lineage>
</organism>
<sequence>MNLLDTFFNIVFDFLVARFPSGIPQAALNAVRPALVDVLGSLIQDGNLRISAKRRLELQEKLDTALRDAGLM</sequence>
<evidence type="ECO:0000313" key="2">
    <source>
        <dbReference type="Proteomes" id="UP000265715"/>
    </source>
</evidence>
<name>A0A399DZ70_9DEIN</name>
<gene>
    <name evidence="1" type="ORF">Mterra_03801</name>
</gene>
<evidence type="ECO:0000313" key="1">
    <source>
        <dbReference type="EMBL" id="RIH77136.1"/>
    </source>
</evidence>
<comment type="caution">
    <text evidence="1">The sequence shown here is derived from an EMBL/GenBank/DDBJ whole genome shotgun (WGS) entry which is preliminary data.</text>
</comment>